<proteinExistence type="predicted"/>
<sequence length="229" mass="24440">MTILICKSAMLRIGLKHLLASTCFAVSETVVDPIPLSPRCSNPGLSLFIVDASDSSDDVVETIRHLKSQYPDARIVVTADHFDLSFVRQGHDAGVDGFCLTASSRDVLIKSLELVMLGETMLPASLVRSLLQGMRSSAGPQLQANRAMAEPNVSGSRASRLSAREAEILGCIMGGAPNKVIARQLDVAEATVKVHVKAILRKIGAANRTQAAMWATTHLPRNDGVSLNA</sequence>
<evidence type="ECO:0000256" key="1">
    <source>
        <dbReference type="ARBA" id="ARBA00023125"/>
    </source>
</evidence>
<dbReference type="PROSITE" id="PS00622">
    <property type="entry name" value="HTH_LUXR_1"/>
    <property type="match status" value="1"/>
</dbReference>
<feature type="domain" description="HTH luxR-type" evidence="3">
    <location>
        <begin position="154"/>
        <end position="219"/>
    </location>
</feature>
<evidence type="ECO:0000313" key="5">
    <source>
        <dbReference type="Proteomes" id="UP000321085"/>
    </source>
</evidence>
<dbReference type="SUPFAM" id="SSF52172">
    <property type="entry name" value="CheY-like"/>
    <property type="match status" value="1"/>
</dbReference>
<gene>
    <name evidence="4" type="ORF">MAE02_67440</name>
</gene>
<dbReference type="PROSITE" id="PS50043">
    <property type="entry name" value="HTH_LUXR_2"/>
    <property type="match status" value="1"/>
</dbReference>
<name>A0A512C4C0_9HYPH</name>
<dbReference type="InterPro" id="IPR039420">
    <property type="entry name" value="WalR-like"/>
</dbReference>
<keyword evidence="2" id="KW-0732">Signal</keyword>
<dbReference type="AlphaFoldDB" id="A0A512C4C0"/>
<comment type="caution">
    <text evidence="4">The sequence shown here is derived from an EMBL/GenBank/DDBJ whole genome shotgun (WGS) entry which is preliminary data.</text>
</comment>
<dbReference type="InterPro" id="IPR000792">
    <property type="entry name" value="Tscrpt_reg_LuxR_C"/>
</dbReference>
<dbReference type="GO" id="GO:0006355">
    <property type="term" value="P:regulation of DNA-templated transcription"/>
    <property type="evidence" value="ECO:0007669"/>
    <property type="project" value="InterPro"/>
</dbReference>
<dbReference type="CDD" id="cd06170">
    <property type="entry name" value="LuxR_C_like"/>
    <property type="match status" value="1"/>
</dbReference>
<dbReference type="SMART" id="SM00421">
    <property type="entry name" value="HTH_LUXR"/>
    <property type="match status" value="1"/>
</dbReference>
<dbReference type="Pfam" id="PF00196">
    <property type="entry name" value="GerE"/>
    <property type="match status" value="1"/>
</dbReference>
<evidence type="ECO:0000256" key="2">
    <source>
        <dbReference type="SAM" id="SignalP"/>
    </source>
</evidence>
<reference evidence="4 5" key="1">
    <citation type="submission" date="2019-07" db="EMBL/GenBank/DDBJ databases">
        <title>Whole genome shotgun sequence of Microvirga aerophila NBRC 106136.</title>
        <authorList>
            <person name="Hosoyama A."/>
            <person name="Uohara A."/>
            <person name="Ohji S."/>
            <person name="Ichikawa N."/>
        </authorList>
    </citation>
    <scope>NUCLEOTIDE SEQUENCE [LARGE SCALE GENOMIC DNA]</scope>
    <source>
        <strain evidence="4 5">NBRC 106136</strain>
    </source>
</reference>
<dbReference type="InterPro" id="IPR011006">
    <property type="entry name" value="CheY-like_superfamily"/>
</dbReference>
<dbReference type="Gene3D" id="3.40.50.2300">
    <property type="match status" value="1"/>
</dbReference>
<evidence type="ECO:0000259" key="3">
    <source>
        <dbReference type="PROSITE" id="PS50043"/>
    </source>
</evidence>
<dbReference type="SUPFAM" id="SSF46894">
    <property type="entry name" value="C-terminal effector domain of the bipartite response regulators"/>
    <property type="match status" value="1"/>
</dbReference>
<dbReference type="Proteomes" id="UP000321085">
    <property type="component" value="Unassembled WGS sequence"/>
</dbReference>
<feature type="signal peptide" evidence="2">
    <location>
        <begin position="1"/>
        <end position="25"/>
    </location>
</feature>
<evidence type="ECO:0000313" key="4">
    <source>
        <dbReference type="EMBL" id="GEO19048.1"/>
    </source>
</evidence>
<protein>
    <recommendedName>
        <fullName evidence="3">HTH luxR-type domain-containing protein</fullName>
    </recommendedName>
</protein>
<keyword evidence="5" id="KW-1185">Reference proteome</keyword>
<keyword evidence="1" id="KW-0238">DNA-binding</keyword>
<dbReference type="GO" id="GO:0003677">
    <property type="term" value="F:DNA binding"/>
    <property type="evidence" value="ECO:0007669"/>
    <property type="project" value="UniProtKB-KW"/>
</dbReference>
<accession>A0A512C4C0</accession>
<organism evidence="4 5">
    <name type="scientific">Microvirga aerophila</name>
    <dbReference type="NCBI Taxonomy" id="670291"/>
    <lineage>
        <taxon>Bacteria</taxon>
        <taxon>Pseudomonadati</taxon>
        <taxon>Pseudomonadota</taxon>
        <taxon>Alphaproteobacteria</taxon>
        <taxon>Hyphomicrobiales</taxon>
        <taxon>Methylobacteriaceae</taxon>
        <taxon>Microvirga</taxon>
    </lineage>
</organism>
<dbReference type="PANTHER" id="PTHR43214">
    <property type="entry name" value="TWO-COMPONENT RESPONSE REGULATOR"/>
    <property type="match status" value="1"/>
</dbReference>
<feature type="chain" id="PRO_5022146770" description="HTH luxR-type domain-containing protein" evidence="2">
    <location>
        <begin position="26"/>
        <end position="229"/>
    </location>
</feature>
<dbReference type="PANTHER" id="PTHR43214:SF42">
    <property type="entry name" value="TRANSCRIPTIONAL REGULATORY PROTEIN DESR"/>
    <property type="match status" value="1"/>
</dbReference>
<dbReference type="PRINTS" id="PR00038">
    <property type="entry name" value="HTHLUXR"/>
</dbReference>
<dbReference type="InterPro" id="IPR016032">
    <property type="entry name" value="Sig_transdc_resp-reg_C-effctor"/>
</dbReference>
<dbReference type="EMBL" id="BJYU01000305">
    <property type="protein sequence ID" value="GEO19048.1"/>
    <property type="molecule type" value="Genomic_DNA"/>
</dbReference>